<reference evidence="2 3" key="1">
    <citation type="journal article" date="2014" name="Int. J. Syst. Evol. Microbiol.">
        <title>Complete genome sequence of Corynebacterium casei LMG S-19264T (=DSM 44701T), isolated from a smear-ripened cheese.</title>
        <authorList>
            <consortium name="US DOE Joint Genome Institute (JGI-PGF)"/>
            <person name="Walter F."/>
            <person name="Albersmeier A."/>
            <person name="Kalinowski J."/>
            <person name="Ruckert C."/>
        </authorList>
    </citation>
    <scope>NUCLEOTIDE SEQUENCE [LARGE SCALE GENOMIC DNA]</scope>
    <source>
        <strain evidence="2 3">CCM 8669</strain>
    </source>
</reference>
<name>A0A917MTU6_9MICC</name>
<evidence type="ECO:0000313" key="2">
    <source>
        <dbReference type="EMBL" id="GGH63467.1"/>
    </source>
</evidence>
<dbReference type="PANTHER" id="PTHR30212">
    <property type="entry name" value="PROTEIN YIIM"/>
    <property type="match status" value="1"/>
</dbReference>
<organism evidence="2 3">
    <name type="scientific">Rothia aerolata</name>
    <dbReference type="NCBI Taxonomy" id="1812262"/>
    <lineage>
        <taxon>Bacteria</taxon>
        <taxon>Bacillati</taxon>
        <taxon>Actinomycetota</taxon>
        <taxon>Actinomycetes</taxon>
        <taxon>Micrococcales</taxon>
        <taxon>Micrococcaceae</taxon>
        <taxon>Rothia</taxon>
    </lineage>
</organism>
<dbReference type="GO" id="GO:0030170">
    <property type="term" value="F:pyridoxal phosphate binding"/>
    <property type="evidence" value="ECO:0007669"/>
    <property type="project" value="InterPro"/>
</dbReference>
<dbReference type="RefSeq" id="WP_188359725.1">
    <property type="nucleotide sequence ID" value="NZ_BMDC01000002.1"/>
</dbReference>
<dbReference type="Pfam" id="PF03473">
    <property type="entry name" value="MOSC"/>
    <property type="match status" value="1"/>
</dbReference>
<protein>
    <submittedName>
        <fullName evidence="2">Molybdenum cofactor biosysynthesis protein</fullName>
    </submittedName>
</protein>
<dbReference type="PANTHER" id="PTHR30212:SF2">
    <property type="entry name" value="PROTEIN YIIM"/>
    <property type="match status" value="1"/>
</dbReference>
<dbReference type="Proteomes" id="UP000600171">
    <property type="component" value="Unassembled WGS sequence"/>
</dbReference>
<dbReference type="EMBL" id="BMDC01000002">
    <property type="protein sequence ID" value="GGH63467.1"/>
    <property type="molecule type" value="Genomic_DNA"/>
</dbReference>
<evidence type="ECO:0000313" key="3">
    <source>
        <dbReference type="Proteomes" id="UP000600171"/>
    </source>
</evidence>
<accession>A0A917MTU6</accession>
<dbReference type="InterPro" id="IPR011037">
    <property type="entry name" value="Pyrv_Knase-like_insert_dom_sf"/>
</dbReference>
<evidence type="ECO:0000259" key="1">
    <source>
        <dbReference type="PROSITE" id="PS51340"/>
    </source>
</evidence>
<dbReference type="SUPFAM" id="SSF50800">
    <property type="entry name" value="PK beta-barrel domain-like"/>
    <property type="match status" value="1"/>
</dbReference>
<sequence>MTASSQPRVLSTNIAAPFPCPTGEDRLTGICKQPRAVLEVFIPGPNYGDGPGVRGDVVGDTKHHGGADKAVYAFAREELDYWGKLNGSPYTNGTFGENLTTKGISWSEVVINQRVEIGTALLEVSVPRQPCRTFAEWLGQKGWVKTFTAHGDCGAYLRVVEPGEIRPGDELIFRTPPAHGITMGEAFAAKMGDKELARKVYEAACLPKHHHDQLARLLR</sequence>
<dbReference type="PROSITE" id="PS51340">
    <property type="entry name" value="MOSC"/>
    <property type="match status" value="1"/>
</dbReference>
<dbReference type="AlphaFoldDB" id="A0A917MTU6"/>
<keyword evidence="3" id="KW-1185">Reference proteome</keyword>
<dbReference type="InterPro" id="IPR052353">
    <property type="entry name" value="Benzoxazolinone_Detox_Enz"/>
</dbReference>
<proteinExistence type="predicted"/>
<comment type="caution">
    <text evidence="2">The sequence shown here is derived from an EMBL/GenBank/DDBJ whole genome shotgun (WGS) entry which is preliminary data.</text>
</comment>
<dbReference type="GO" id="GO:0003824">
    <property type="term" value="F:catalytic activity"/>
    <property type="evidence" value="ECO:0007669"/>
    <property type="project" value="InterPro"/>
</dbReference>
<dbReference type="InterPro" id="IPR005302">
    <property type="entry name" value="MoCF_Sase_C"/>
</dbReference>
<dbReference type="GO" id="GO:0030151">
    <property type="term" value="F:molybdenum ion binding"/>
    <property type="evidence" value="ECO:0007669"/>
    <property type="project" value="InterPro"/>
</dbReference>
<feature type="domain" description="MOSC" evidence="1">
    <location>
        <begin position="40"/>
        <end position="174"/>
    </location>
</feature>
<gene>
    <name evidence="2" type="ORF">GCM10007359_14780</name>
</gene>
<dbReference type="Gene3D" id="2.40.33.20">
    <property type="entry name" value="PK beta-barrel domain-like"/>
    <property type="match status" value="1"/>
</dbReference>